<dbReference type="Pfam" id="PF02771">
    <property type="entry name" value="Acyl-CoA_dh_N"/>
    <property type="match status" value="1"/>
</dbReference>
<dbReference type="InterPro" id="IPR013786">
    <property type="entry name" value="AcylCoA_DH/ox_N"/>
</dbReference>
<evidence type="ECO:0000313" key="3">
    <source>
        <dbReference type="Proteomes" id="UP000218677"/>
    </source>
</evidence>
<proteinExistence type="predicted"/>
<evidence type="ECO:0000313" key="2">
    <source>
        <dbReference type="EMBL" id="PCF94950.1"/>
    </source>
</evidence>
<dbReference type="InterPro" id="IPR046373">
    <property type="entry name" value="Acyl-CoA_Oxase/DH_mid-dom_sf"/>
</dbReference>
<name>A0A2A4HJJ7_9GAMM</name>
<keyword evidence="3" id="KW-1185">Reference proteome</keyword>
<dbReference type="PANTHER" id="PTHR43884">
    <property type="entry name" value="ACYL-COA DEHYDROGENASE"/>
    <property type="match status" value="1"/>
</dbReference>
<dbReference type="PANTHER" id="PTHR43884:SF12">
    <property type="entry name" value="ISOVALERYL-COA DEHYDROGENASE, MITOCHONDRIAL-RELATED"/>
    <property type="match status" value="1"/>
</dbReference>
<dbReference type="Gene3D" id="1.10.540.10">
    <property type="entry name" value="Acyl-CoA dehydrogenase/oxidase, N-terminal domain"/>
    <property type="match status" value="1"/>
</dbReference>
<dbReference type="SUPFAM" id="SSF47203">
    <property type="entry name" value="Acyl-CoA dehydrogenase C-terminal domain-like"/>
    <property type="match status" value="1"/>
</dbReference>
<reference evidence="3" key="1">
    <citation type="submission" date="2017-09" db="EMBL/GenBank/DDBJ databases">
        <authorList>
            <person name="Cho G.-S."/>
            <person name="Oguntoyinbo F.A."/>
            <person name="Cnockaert M."/>
            <person name="Kabisch J."/>
            <person name="Neve H."/>
            <person name="Bockelmann W."/>
            <person name="Wenning M."/>
            <person name="Franz C.M."/>
            <person name="Vandamme P."/>
        </authorList>
    </citation>
    <scope>NUCLEOTIDE SEQUENCE [LARGE SCALE GENOMIC DNA]</scope>
    <source>
        <strain evidence="3">MBT G8648</strain>
    </source>
</reference>
<dbReference type="Proteomes" id="UP000218677">
    <property type="component" value="Unassembled WGS sequence"/>
</dbReference>
<dbReference type="InterPro" id="IPR036250">
    <property type="entry name" value="AcylCo_DH-like_C"/>
</dbReference>
<dbReference type="Gene3D" id="2.40.110.10">
    <property type="entry name" value="Butyryl-CoA Dehydrogenase, subunit A, domain 2"/>
    <property type="match status" value="1"/>
</dbReference>
<dbReference type="InterPro" id="IPR037069">
    <property type="entry name" value="AcylCoA_DH/ox_N_sf"/>
</dbReference>
<gene>
    <name evidence="2" type="ORF">CPA45_15020</name>
</gene>
<accession>A0A2A4HJJ7</accession>
<protein>
    <submittedName>
        <fullName evidence="2">Acyl-CoA dehydrogenase</fullName>
    </submittedName>
</protein>
<feature type="domain" description="Acyl-CoA dehydrogenase/oxidase N-terminal" evidence="1">
    <location>
        <begin position="16"/>
        <end position="112"/>
    </location>
</feature>
<dbReference type="AlphaFoldDB" id="A0A2A4HJJ7"/>
<comment type="caution">
    <text evidence="2">The sequence shown here is derived from an EMBL/GenBank/DDBJ whole genome shotgun (WGS) entry which is preliminary data.</text>
</comment>
<dbReference type="GO" id="GO:0050660">
    <property type="term" value="F:flavin adenine dinucleotide binding"/>
    <property type="evidence" value="ECO:0007669"/>
    <property type="project" value="InterPro"/>
</dbReference>
<dbReference type="EMBL" id="NWUX01000014">
    <property type="protein sequence ID" value="PCF94950.1"/>
    <property type="molecule type" value="Genomic_DNA"/>
</dbReference>
<dbReference type="InterPro" id="IPR009100">
    <property type="entry name" value="AcylCoA_DH/oxidase_NM_dom_sf"/>
</dbReference>
<dbReference type="GO" id="GO:0003995">
    <property type="term" value="F:acyl-CoA dehydrogenase activity"/>
    <property type="evidence" value="ECO:0007669"/>
    <property type="project" value="TreeGrafter"/>
</dbReference>
<sequence length="372" mass="40109">MPSPPLPDSGVGLLGQVEQIAAGPLAEMAGRIDQGHYPLEIMASLGRAGGLGAHLSCNGQRFDRAIGAMEAISRRCGTTGFLVWAHDVFGLYLEQSGNPALTGRFLERHASGASFGGTALSNPMKALSGIESLALRARQVPGGYRVSGTLPWVSHIAHGQYCGAIAGVEGADGSLSHEIMFVLHCRDEVQLRQCPVFSGMEGSSTWSIVLKDYFVSKDDLIADPARPFIARIKAAFILLQAGMALGVSQGSIDSIREVEPALGHVNQHLDERPDALQAELDDLRERALTLASTPFETSRDYLLEVLDARVQGSELALRASQSALLHQGARGYLMSAAPQRRIREAHFVAIVTPAIKHLRWEMARLMREEMPS</sequence>
<evidence type="ECO:0000259" key="1">
    <source>
        <dbReference type="Pfam" id="PF02771"/>
    </source>
</evidence>
<dbReference type="SUPFAM" id="SSF56645">
    <property type="entry name" value="Acyl-CoA dehydrogenase NM domain-like"/>
    <property type="match status" value="1"/>
</dbReference>
<organism evidence="2 3">
    <name type="scientific">Vreelandella nigrificans</name>
    <dbReference type="NCBI Taxonomy" id="2042704"/>
    <lineage>
        <taxon>Bacteria</taxon>
        <taxon>Pseudomonadati</taxon>
        <taxon>Pseudomonadota</taxon>
        <taxon>Gammaproteobacteria</taxon>
        <taxon>Oceanospirillales</taxon>
        <taxon>Halomonadaceae</taxon>
        <taxon>Vreelandella</taxon>
    </lineage>
</organism>